<dbReference type="AlphaFoldDB" id="A0A7J6L2Y2"/>
<proteinExistence type="predicted"/>
<dbReference type="Proteomes" id="UP000591131">
    <property type="component" value="Unassembled WGS sequence"/>
</dbReference>
<reference evidence="2 3" key="1">
    <citation type="submission" date="2020-04" db="EMBL/GenBank/DDBJ databases">
        <title>Perkinsus chesapeaki whole genome sequence.</title>
        <authorList>
            <person name="Bogema D.R."/>
        </authorList>
    </citation>
    <scope>NUCLEOTIDE SEQUENCE [LARGE SCALE GENOMIC DNA]</scope>
    <source>
        <strain evidence="2">ATCC PRA-425</strain>
    </source>
</reference>
<dbReference type="EMBL" id="JAAPAO010000784">
    <property type="protein sequence ID" value="KAF4653830.1"/>
    <property type="molecule type" value="Genomic_DNA"/>
</dbReference>
<organism evidence="2 3">
    <name type="scientific">Perkinsus chesapeaki</name>
    <name type="common">Clam parasite</name>
    <name type="synonym">Perkinsus andrewsi</name>
    <dbReference type="NCBI Taxonomy" id="330153"/>
    <lineage>
        <taxon>Eukaryota</taxon>
        <taxon>Sar</taxon>
        <taxon>Alveolata</taxon>
        <taxon>Perkinsozoa</taxon>
        <taxon>Perkinsea</taxon>
        <taxon>Perkinsida</taxon>
        <taxon>Perkinsidae</taxon>
        <taxon>Perkinsus</taxon>
    </lineage>
</organism>
<feature type="non-terminal residue" evidence="2">
    <location>
        <position position="1"/>
    </location>
</feature>
<evidence type="ECO:0000313" key="3">
    <source>
        <dbReference type="Proteomes" id="UP000591131"/>
    </source>
</evidence>
<gene>
    <name evidence="2" type="ORF">FOL47_010277</name>
</gene>
<feature type="region of interest" description="Disordered" evidence="1">
    <location>
        <begin position="131"/>
        <end position="158"/>
    </location>
</feature>
<evidence type="ECO:0000313" key="2">
    <source>
        <dbReference type="EMBL" id="KAF4653830.1"/>
    </source>
</evidence>
<name>A0A7J6L2Y2_PERCH</name>
<evidence type="ECO:0000256" key="1">
    <source>
        <dbReference type="SAM" id="MobiDB-lite"/>
    </source>
</evidence>
<keyword evidence="3" id="KW-1185">Reference proteome</keyword>
<protein>
    <submittedName>
        <fullName evidence="2">Uncharacterized protein</fullName>
    </submittedName>
</protein>
<accession>A0A7J6L2Y2</accession>
<sequence>MYPWQLLLLRQKDREQTKALLIDAITYLLKLATAIQHRSAEVLLRYPRLHSLLYMVRSIALRLVCYLLYIIGGQSPGHQSPRTESMQSNPCEEVSIDVMEDDGCSKEVLSSPCCKSSGSCEPAVLSEVASPVTSATSVGDLVHTAASGEDSPRETPAR</sequence>
<comment type="caution">
    <text evidence="2">The sequence shown here is derived from an EMBL/GenBank/DDBJ whole genome shotgun (WGS) entry which is preliminary data.</text>
</comment>